<dbReference type="PANTHER" id="PTHR24348">
    <property type="entry name" value="SERINE/THREONINE-PROTEIN KINASE UNC-51-RELATED"/>
    <property type="match status" value="1"/>
</dbReference>
<dbReference type="GO" id="GO:0042594">
    <property type="term" value="P:response to starvation"/>
    <property type="evidence" value="ECO:0007669"/>
    <property type="project" value="TreeGrafter"/>
</dbReference>
<dbReference type="SUPFAM" id="SSF56112">
    <property type="entry name" value="Protein kinase-like (PK-like)"/>
    <property type="match status" value="1"/>
</dbReference>
<dbReference type="GO" id="GO:0000422">
    <property type="term" value="P:autophagy of mitochondrion"/>
    <property type="evidence" value="ECO:0007669"/>
    <property type="project" value="TreeGrafter"/>
</dbReference>
<dbReference type="GO" id="GO:0005776">
    <property type="term" value="C:autophagosome"/>
    <property type="evidence" value="ECO:0007669"/>
    <property type="project" value="TreeGrafter"/>
</dbReference>
<feature type="binding site" evidence="5">
    <location>
        <position position="46"/>
    </location>
    <ligand>
        <name>ATP</name>
        <dbReference type="ChEBI" id="CHEBI:30616"/>
    </ligand>
</feature>
<dbReference type="GO" id="GO:0034727">
    <property type="term" value="P:piecemeal microautophagy of the nucleus"/>
    <property type="evidence" value="ECO:0007669"/>
    <property type="project" value="TreeGrafter"/>
</dbReference>
<evidence type="ECO:0000256" key="5">
    <source>
        <dbReference type="PROSITE-ProRule" id="PRU10141"/>
    </source>
</evidence>
<protein>
    <submittedName>
        <fullName evidence="8">Serine/threonine-protein kinase unc-51</fullName>
    </submittedName>
</protein>
<evidence type="ECO:0000259" key="7">
    <source>
        <dbReference type="PROSITE" id="PS50011"/>
    </source>
</evidence>
<keyword evidence="2 5" id="KW-0547">Nucleotide-binding</keyword>
<dbReference type="InterPro" id="IPR008271">
    <property type="entry name" value="Ser/Thr_kinase_AS"/>
</dbReference>
<dbReference type="GO" id="GO:0034045">
    <property type="term" value="C:phagophore assembly site membrane"/>
    <property type="evidence" value="ECO:0007669"/>
    <property type="project" value="TreeGrafter"/>
</dbReference>
<organism evidence="8 9">
    <name type="scientific">Trichinella nelsoni</name>
    <dbReference type="NCBI Taxonomy" id="6336"/>
    <lineage>
        <taxon>Eukaryota</taxon>
        <taxon>Metazoa</taxon>
        <taxon>Ecdysozoa</taxon>
        <taxon>Nematoda</taxon>
        <taxon>Enoplea</taxon>
        <taxon>Dorylaimia</taxon>
        <taxon>Trichinellida</taxon>
        <taxon>Trichinellidae</taxon>
        <taxon>Trichinella</taxon>
    </lineage>
</organism>
<dbReference type="GO" id="GO:0005524">
    <property type="term" value="F:ATP binding"/>
    <property type="evidence" value="ECO:0007669"/>
    <property type="project" value="UniProtKB-UniRule"/>
</dbReference>
<dbReference type="Gene3D" id="1.10.510.10">
    <property type="entry name" value="Transferase(Phosphotransferase) domain 1"/>
    <property type="match status" value="1"/>
</dbReference>
<dbReference type="PANTHER" id="PTHR24348:SF22">
    <property type="entry name" value="NON-SPECIFIC SERINE_THREONINE PROTEIN KINASE"/>
    <property type="match status" value="1"/>
</dbReference>
<accession>A0A0V0SKT8</accession>
<name>A0A0V0SKT8_9BILA</name>
<dbReference type="InterPro" id="IPR000719">
    <property type="entry name" value="Prot_kinase_dom"/>
</dbReference>
<sequence>LHLVLINMEAVGDYEYSKKDLIGHGAFAVVFKGHAKARPDVMVAIKSITKKNLLQCIESPGHVFLVMEYCNGGDLADYLQAKGTLSEETIRLFLRQIAAALKAINSRGIVHRDLKPQNILLCNLSDRPNPEPKEIRLKIADFGFARFLQEGVMAATLCGSPMYMAPEVIMSLQYDAKADLWSIGTIVFQCLTGKAPFQAQTPQALKQFYERNKNMKPNIPADASETLRDLLTQLLMRAPKDRMEFDDFFRHPFLLDLPLSSKEGSSTAAASPASKKRTEPLKASPITYSKRLPSSPIVDNLRPARERTASKETTETPRRRHPSGSTMQRPQIATLPLEMTENENGYVIVHRVTESPRRPVASKVNNISGAIRLPASKAGSKIQAPSMPKQTGQPAIRPVSFPAALEKTPSHVGSARPPPEPVPVPTQKANYVQMEARRMERENSMTTRRASGALSTNASPTTANRKPTPNTPTKLGQENKKQPAVNIIPSIVELDPPKTVFHVDKSRVTAAADLTVTFAAPSEKLKKPVDSQTTGGEVKPKLSNENEPAKAENKPKLNELPLIESEDESSDEEMKPLNLPFARSSHPSTCEDPENSNQVIESFVGNSVEKNRLINNKEVEMNNVGPNDKVWGLEEAFPHLQRSRLIINLLFMFELSNFDFVVPVSPRSPSSLNPFALNGEKQLEPRTHSFRMTAAPPDLKPEILLERGHNEILAKLEFVLQVVQSLMRLAQLRASPLSVMLCSRRFTEMDEVGNFNHSYRQAEQLVIYVRALHMISSSLQLAQQEIDAHRLCISISVKRVLNDLNECFHTCLLRSQELVTLGLPGSDEANSISAERLMYNYALELCQSAALDELFGNPQALLQCSHRYQTAFILLHTLAQQATDEEDRNILHKYKDAVEKRLRILEKRGLVCVEDPID</sequence>
<dbReference type="AlphaFoldDB" id="A0A0V0SKT8"/>
<evidence type="ECO:0000256" key="2">
    <source>
        <dbReference type="ARBA" id="ARBA00022741"/>
    </source>
</evidence>
<dbReference type="GO" id="GO:0005829">
    <property type="term" value="C:cytosol"/>
    <property type="evidence" value="ECO:0007669"/>
    <property type="project" value="TreeGrafter"/>
</dbReference>
<feature type="domain" description="Protein kinase" evidence="7">
    <location>
        <begin position="16"/>
        <end position="254"/>
    </location>
</feature>
<feature type="region of interest" description="Disordered" evidence="6">
    <location>
        <begin position="439"/>
        <end position="480"/>
    </location>
</feature>
<feature type="region of interest" description="Disordered" evidence="6">
    <location>
        <begin position="262"/>
        <end position="329"/>
    </location>
</feature>
<comment type="caution">
    <text evidence="8">The sequence shown here is derived from an EMBL/GenBank/DDBJ whole genome shotgun (WGS) entry which is preliminary data.</text>
</comment>
<proteinExistence type="predicted"/>
<dbReference type="EMBL" id="JYDL01000003">
    <property type="protein sequence ID" value="KRX27385.1"/>
    <property type="molecule type" value="Genomic_DNA"/>
</dbReference>
<feature type="compositionally biased region" description="Polar residues" evidence="6">
    <location>
        <begin position="444"/>
        <end position="476"/>
    </location>
</feature>
<feature type="region of interest" description="Disordered" evidence="6">
    <location>
        <begin position="524"/>
        <end position="573"/>
    </location>
</feature>
<keyword evidence="9" id="KW-1185">Reference proteome</keyword>
<keyword evidence="3 8" id="KW-0418">Kinase</keyword>
<evidence type="ECO:0000256" key="3">
    <source>
        <dbReference type="ARBA" id="ARBA00022777"/>
    </source>
</evidence>
<dbReference type="OrthoDB" id="346907at2759"/>
<gene>
    <name evidence="8" type="primary">unc-51</name>
    <name evidence="8" type="ORF">T07_8161</name>
</gene>
<dbReference type="Pfam" id="PF00069">
    <property type="entry name" value="Pkinase"/>
    <property type="match status" value="1"/>
</dbReference>
<feature type="non-terminal residue" evidence="8">
    <location>
        <position position="1"/>
    </location>
</feature>
<dbReference type="PROSITE" id="PS50011">
    <property type="entry name" value="PROTEIN_KINASE_DOM"/>
    <property type="match status" value="1"/>
</dbReference>
<dbReference type="PROSITE" id="PS00107">
    <property type="entry name" value="PROTEIN_KINASE_ATP"/>
    <property type="match status" value="1"/>
</dbReference>
<dbReference type="GO" id="GO:0061709">
    <property type="term" value="P:reticulophagy"/>
    <property type="evidence" value="ECO:0007669"/>
    <property type="project" value="TreeGrafter"/>
</dbReference>
<evidence type="ECO:0000256" key="4">
    <source>
        <dbReference type="ARBA" id="ARBA00022840"/>
    </source>
</evidence>
<dbReference type="InterPro" id="IPR011009">
    <property type="entry name" value="Kinase-like_dom_sf"/>
</dbReference>
<dbReference type="Pfam" id="PF21127">
    <property type="entry name" value="ATG1-like_MIT2"/>
    <property type="match status" value="1"/>
</dbReference>
<evidence type="ECO:0000313" key="8">
    <source>
        <dbReference type="EMBL" id="KRX27385.1"/>
    </source>
</evidence>
<keyword evidence="1" id="KW-0808">Transferase</keyword>
<dbReference type="GO" id="GO:0004674">
    <property type="term" value="F:protein serine/threonine kinase activity"/>
    <property type="evidence" value="ECO:0007669"/>
    <property type="project" value="InterPro"/>
</dbReference>
<feature type="compositionally biased region" description="Basic and acidic residues" evidence="6">
    <location>
        <begin position="302"/>
        <end position="317"/>
    </location>
</feature>
<dbReference type="GO" id="GO:0048675">
    <property type="term" value="P:axon extension"/>
    <property type="evidence" value="ECO:0007669"/>
    <property type="project" value="TreeGrafter"/>
</dbReference>
<keyword evidence="4 5" id="KW-0067">ATP-binding</keyword>
<dbReference type="Proteomes" id="UP000054630">
    <property type="component" value="Unassembled WGS sequence"/>
</dbReference>
<dbReference type="InterPro" id="IPR017441">
    <property type="entry name" value="Protein_kinase_ATP_BS"/>
</dbReference>
<dbReference type="Gene3D" id="3.30.200.20">
    <property type="entry name" value="Phosphorylase Kinase, domain 1"/>
    <property type="match status" value="1"/>
</dbReference>
<dbReference type="PROSITE" id="PS00108">
    <property type="entry name" value="PROTEIN_KINASE_ST"/>
    <property type="match status" value="1"/>
</dbReference>
<evidence type="ECO:0000313" key="9">
    <source>
        <dbReference type="Proteomes" id="UP000054630"/>
    </source>
</evidence>
<dbReference type="GO" id="GO:0000045">
    <property type="term" value="P:autophagosome assembly"/>
    <property type="evidence" value="ECO:0007669"/>
    <property type="project" value="TreeGrafter"/>
</dbReference>
<dbReference type="FunFam" id="1.10.510.10:FF:000493">
    <property type="entry name" value="serine/threonine-protein kinase unc-51 isoform X2"/>
    <property type="match status" value="1"/>
</dbReference>
<dbReference type="InterPro" id="IPR048941">
    <property type="entry name" value="ATG1-like_MIT2"/>
</dbReference>
<evidence type="ECO:0000256" key="6">
    <source>
        <dbReference type="SAM" id="MobiDB-lite"/>
    </source>
</evidence>
<evidence type="ECO:0000256" key="1">
    <source>
        <dbReference type="ARBA" id="ARBA00022679"/>
    </source>
</evidence>
<dbReference type="SMART" id="SM00220">
    <property type="entry name" value="S_TKc"/>
    <property type="match status" value="1"/>
</dbReference>
<dbReference type="InterPro" id="IPR045269">
    <property type="entry name" value="Atg1-like"/>
</dbReference>
<feature type="compositionally biased region" description="Basic and acidic residues" evidence="6">
    <location>
        <begin position="538"/>
        <end position="557"/>
    </location>
</feature>
<dbReference type="GO" id="GO:0010508">
    <property type="term" value="P:positive regulation of autophagy"/>
    <property type="evidence" value="ECO:0007669"/>
    <property type="project" value="TreeGrafter"/>
</dbReference>
<reference evidence="8 9" key="1">
    <citation type="submission" date="2015-01" db="EMBL/GenBank/DDBJ databases">
        <title>Evolution of Trichinella species and genotypes.</title>
        <authorList>
            <person name="Korhonen P.K."/>
            <person name="Edoardo P."/>
            <person name="Giuseppe L.R."/>
            <person name="Gasser R.B."/>
        </authorList>
    </citation>
    <scope>NUCLEOTIDE SEQUENCE [LARGE SCALE GENOMIC DNA]</scope>
    <source>
        <strain evidence="8">ISS37</strain>
    </source>
</reference>